<name>A0ABZ0CN18_BORAD</name>
<gene>
    <name evidence="2" type="ORF">QIA45_04750</name>
</gene>
<dbReference type="NCBIfam" id="NF033729">
    <property type="entry name" value="borfam54_2"/>
    <property type="match status" value="1"/>
</dbReference>
<evidence type="ECO:0000313" key="3">
    <source>
        <dbReference type="Proteomes" id="UP001305787"/>
    </source>
</evidence>
<sequence>MTKAKPNAIKLNIIAMILTLIYISCAPFSKIDPKVNENTKPETIISLETIISPEKTPKIL</sequence>
<dbReference type="RefSeq" id="WP_316255742.1">
    <property type="nucleotide sequence ID" value="NZ_CP132460.1"/>
</dbReference>
<keyword evidence="3" id="KW-1185">Reference proteome</keyword>
<organism evidence="2 3">
    <name type="scientific">Borrelia andersonii</name>
    <name type="common">Borreliella andersonii</name>
    <dbReference type="NCBI Taxonomy" id="42109"/>
    <lineage>
        <taxon>Bacteria</taxon>
        <taxon>Pseudomonadati</taxon>
        <taxon>Spirochaetota</taxon>
        <taxon>Spirochaetia</taxon>
        <taxon>Spirochaetales</taxon>
        <taxon>Borreliaceae</taxon>
        <taxon>Borreliella</taxon>
    </lineage>
</organism>
<proteinExistence type="predicted"/>
<feature type="transmembrane region" description="Helical" evidence="1">
    <location>
        <begin position="12"/>
        <end position="29"/>
    </location>
</feature>
<evidence type="ECO:0000313" key="2">
    <source>
        <dbReference type="EMBL" id="WNY66383.1"/>
    </source>
</evidence>
<reference evidence="2" key="1">
    <citation type="submission" date="2023-07" db="EMBL/GenBank/DDBJ databases">
        <title>Genome sequencing of multiple Borrelia sensu lato isolates.</title>
        <authorList>
            <person name="Mongodin E.F."/>
            <person name="Rudenko N."/>
            <person name="Fraser C.M."/>
            <person name="Schutzer S."/>
            <person name="Luft B."/>
            <person name="Morgan R."/>
            <person name="Chastens S."/>
            <person name="Qiu W."/>
        </authorList>
    </citation>
    <scope>NUCLEOTIDE SEQUENCE [LARGE SCALE GENOMIC DNA]</scope>
    <source>
        <strain evidence="2">21038</strain>
    </source>
</reference>
<dbReference type="EMBL" id="CP132460">
    <property type="protein sequence ID" value="WNY66383.1"/>
    <property type="molecule type" value="Genomic_DNA"/>
</dbReference>
<keyword evidence="1" id="KW-0812">Transmembrane</keyword>
<geneLocation type="plasmid" evidence="2 3">
    <name>lp54</name>
</geneLocation>
<keyword evidence="1" id="KW-1133">Transmembrane helix</keyword>
<keyword evidence="1" id="KW-0472">Membrane</keyword>
<keyword evidence="2" id="KW-0614">Plasmid</keyword>
<dbReference type="Proteomes" id="UP001305787">
    <property type="component" value="Plasmid lp54"/>
</dbReference>
<accession>A0ABZ0CN18</accession>
<protein>
    <submittedName>
        <fullName evidence="2">Complement regulator-acquiring protein</fullName>
    </submittedName>
</protein>
<evidence type="ECO:0000256" key="1">
    <source>
        <dbReference type="SAM" id="Phobius"/>
    </source>
</evidence>